<reference evidence="4 5" key="1">
    <citation type="journal article" date="2020" name="Antonie Van Leeuwenhoek">
        <title>Rhodopirellula heiligendammensis sp. nov., Rhodopirellula pilleata sp. nov., and Rhodopirellula solitaria sp. nov. isolated from natural or artificial marine surfaces in Northern Germany and California, USA, and emended description of the genus Rhodopirellula.</title>
        <authorList>
            <person name="Kallscheuer N."/>
            <person name="Wiegand S."/>
            <person name="Jogler M."/>
            <person name="Boedeker C."/>
            <person name="Peeters S.H."/>
            <person name="Rast P."/>
            <person name="Heuer A."/>
            <person name="Jetten M.S.M."/>
            <person name="Rohde M."/>
            <person name="Jogler C."/>
        </authorList>
    </citation>
    <scope>NUCLEOTIDE SEQUENCE [LARGE SCALE GENOMIC DNA]</scope>
    <source>
        <strain evidence="4 5">Poly21</strain>
    </source>
</reference>
<dbReference type="OrthoDB" id="5287961at2"/>
<evidence type="ECO:0000259" key="3">
    <source>
        <dbReference type="Pfam" id="PF07593"/>
    </source>
</evidence>
<proteinExistence type="predicted"/>
<dbReference type="PANTHER" id="PTHR16026">
    <property type="entry name" value="CARTILAGE ACIDIC PROTEIN 1"/>
    <property type="match status" value="1"/>
</dbReference>
<name>A0A5C6C814_9BACT</name>
<feature type="domain" description="ASPIC/UnbV" evidence="3">
    <location>
        <begin position="939"/>
        <end position="1005"/>
    </location>
</feature>
<dbReference type="Gene3D" id="1.25.40.10">
    <property type="entry name" value="Tetratricopeptide repeat domain"/>
    <property type="match status" value="2"/>
</dbReference>
<evidence type="ECO:0000256" key="1">
    <source>
        <dbReference type="ARBA" id="ARBA00022729"/>
    </source>
</evidence>
<organism evidence="4 5">
    <name type="scientific">Allorhodopirellula heiligendammensis</name>
    <dbReference type="NCBI Taxonomy" id="2714739"/>
    <lineage>
        <taxon>Bacteria</taxon>
        <taxon>Pseudomonadati</taxon>
        <taxon>Planctomycetota</taxon>
        <taxon>Planctomycetia</taxon>
        <taxon>Pirellulales</taxon>
        <taxon>Pirellulaceae</taxon>
        <taxon>Allorhodopirellula</taxon>
    </lineage>
</organism>
<dbReference type="InterPro" id="IPR013517">
    <property type="entry name" value="FG-GAP"/>
</dbReference>
<gene>
    <name evidence="4" type="ORF">Poly21_18260</name>
</gene>
<dbReference type="SUPFAM" id="SSF69318">
    <property type="entry name" value="Integrin alpha N-terminal domain"/>
    <property type="match status" value="1"/>
</dbReference>
<dbReference type="InterPro" id="IPR011519">
    <property type="entry name" value="UnbV_ASPIC"/>
</dbReference>
<keyword evidence="1" id="KW-0732">Signal</keyword>
<dbReference type="Pfam" id="PF07593">
    <property type="entry name" value="UnbV_ASPIC"/>
    <property type="match status" value="1"/>
</dbReference>
<accession>A0A5C6C814</accession>
<sequence length="1021" mass="110608">MDDTRPPHARCFHTASRFVLDQSCPNVQSIWRLACLVGLGLLALLATASCDHASPNNRGDRRASSESAGNRDRAVRSQTAHSIEAASQALAQGRLDVAEATLKHCLLADPNDPQALRLSADLANRRQDAHSAAVLYQSAVDVLGEAADRDILNNWYRSLVQAGRPYDAIEALSEISLRFPGDAQSRYDLAGLAAACGVPEAAVPAMKWLVQRGQSDAESLLLLADPGRVEPDAETCEKLLAISGDDRRPEFGLAKLDALQQNWSAVATRLASLVESSPQFAPAYSLYGESLLELGESSQLPAWRATAPPSALESAHFWRVVGRWEQSQGHHEQAAKAFWESLRRDGTSRPEMLTQLLVSLHQLNRDDDAAKLTDLIVKQTELRDAIKIHLERLGNSQAACMRVADAMLALGRIWEAEGWARIAVSLPQEKLSDLRERYMLVRNQLSVDTPWQLPAADPAALLDLSSLSGTATGDVSAPAIDTGPISQGRISFADEAQTRGWLHTSIPAPAVGGHTIAQSVGGGVAVLDFDCDGWPDLAAATLDGTALQNDSSPNRLSRNQDGHFVDVSAAANYRDTGFGQGIAVGDYNDDGFPDLFDANIGRNRLYRNNGDGTFSDISDEVGLSGEAWTTSVAMIDLDGDAVIDLYEANYCAGRKPFEHECHNRFGLGTCSPLLFDAEPDRVWRGRSDGKFVEETAAWMSQTSPGRGLGLVAGELDQHPGMDVLVGNDMTVNHLWSSQLGKQPFYLADLGVMRGLGTSGNSRSQASMGIAAADADGDGDLDLFMTHFSDDYNTYYEQVAPGFWSDRSYQVGLGEPSMKLLGFGTQWADFDNRGGQELMVANGHVDRIDRADLSYRMPPQFFSRTSRGRWDEWDRATLGEYFTGDHLGRALVVLDVNRDGRLDAAITHLDDPAALLVNQTPDAGRSIHLELKATRSPRDAIGARVTATIGTRSFAAQLTTGDGYMASNERRIHLGCGPADTVSDVTVIWPSGDVEQFGTLASGRDYLIVEGSGGALTMREYR</sequence>
<dbReference type="Proteomes" id="UP000319908">
    <property type="component" value="Unassembled WGS sequence"/>
</dbReference>
<dbReference type="Gene3D" id="2.130.10.130">
    <property type="entry name" value="Integrin alpha, N-terminal"/>
    <property type="match status" value="2"/>
</dbReference>
<evidence type="ECO:0000256" key="2">
    <source>
        <dbReference type="SAM" id="MobiDB-lite"/>
    </source>
</evidence>
<dbReference type="InterPro" id="IPR011990">
    <property type="entry name" value="TPR-like_helical_dom_sf"/>
</dbReference>
<dbReference type="AlphaFoldDB" id="A0A5C6C814"/>
<dbReference type="PANTHER" id="PTHR16026:SF0">
    <property type="entry name" value="CARTILAGE ACIDIC PROTEIN 1"/>
    <property type="match status" value="1"/>
</dbReference>
<protein>
    <submittedName>
        <fullName evidence="4">ASPIC and UnbV</fullName>
    </submittedName>
</protein>
<dbReference type="EMBL" id="SJPU01000001">
    <property type="protein sequence ID" value="TWU19651.1"/>
    <property type="molecule type" value="Genomic_DNA"/>
</dbReference>
<dbReference type="SUPFAM" id="SSF48452">
    <property type="entry name" value="TPR-like"/>
    <property type="match status" value="1"/>
</dbReference>
<dbReference type="InterPro" id="IPR027039">
    <property type="entry name" value="Crtac1"/>
</dbReference>
<evidence type="ECO:0000313" key="4">
    <source>
        <dbReference type="EMBL" id="TWU19651.1"/>
    </source>
</evidence>
<dbReference type="Pfam" id="PF13517">
    <property type="entry name" value="FG-GAP_3"/>
    <property type="match status" value="1"/>
</dbReference>
<feature type="region of interest" description="Disordered" evidence="2">
    <location>
        <begin position="53"/>
        <end position="79"/>
    </location>
</feature>
<feature type="compositionally biased region" description="Basic and acidic residues" evidence="2">
    <location>
        <begin position="58"/>
        <end position="75"/>
    </location>
</feature>
<keyword evidence="5" id="KW-1185">Reference proteome</keyword>
<comment type="caution">
    <text evidence="4">The sequence shown here is derived from an EMBL/GenBank/DDBJ whole genome shotgun (WGS) entry which is preliminary data.</text>
</comment>
<evidence type="ECO:0000313" key="5">
    <source>
        <dbReference type="Proteomes" id="UP000319908"/>
    </source>
</evidence>
<dbReference type="InterPro" id="IPR028994">
    <property type="entry name" value="Integrin_alpha_N"/>
</dbReference>